<dbReference type="Pfam" id="PF00271">
    <property type="entry name" value="Helicase_C"/>
    <property type="match status" value="1"/>
</dbReference>
<gene>
    <name evidence="11" type="ORF">SOIL9_23530</name>
</gene>
<dbReference type="PROSITE" id="PS51195">
    <property type="entry name" value="Q_MOTIF"/>
    <property type="match status" value="1"/>
</dbReference>
<evidence type="ECO:0000259" key="10">
    <source>
        <dbReference type="PROSITE" id="PS51195"/>
    </source>
</evidence>
<comment type="similarity">
    <text evidence="5">Belongs to the DEAD box helicase family.</text>
</comment>
<evidence type="ECO:0000256" key="5">
    <source>
        <dbReference type="ARBA" id="ARBA00038437"/>
    </source>
</evidence>
<evidence type="ECO:0000256" key="3">
    <source>
        <dbReference type="ARBA" id="ARBA00022806"/>
    </source>
</evidence>
<dbReference type="GO" id="GO:0003676">
    <property type="term" value="F:nucleic acid binding"/>
    <property type="evidence" value="ECO:0007669"/>
    <property type="project" value="InterPro"/>
</dbReference>
<evidence type="ECO:0000256" key="4">
    <source>
        <dbReference type="ARBA" id="ARBA00022840"/>
    </source>
</evidence>
<evidence type="ECO:0000313" key="11">
    <source>
        <dbReference type="EMBL" id="VTR95361.1"/>
    </source>
</evidence>
<evidence type="ECO:0000256" key="2">
    <source>
        <dbReference type="ARBA" id="ARBA00022801"/>
    </source>
</evidence>
<dbReference type="InterPro" id="IPR044742">
    <property type="entry name" value="DEAD/DEAH_RhlB"/>
</dbReference>
<feature type="compositionally biased region" description="Basic residues" evidence="7">
    <location>
        <begin position="405"/>
        <end position="421"/>
    </location>
</feature>
<dbReference type="SUPFAM" id="SSF52540">
    <property type="entry name" value="P-loop containing nucleoside triphosphate hydrolases"/>
    <property type="match status" value="2"/>
</dbReference>
<dbReference type="InterPro" id="IPR014014">
    <property type="entry name" value="RNA_helicase_DEAD_Q_motif"/>
</dbReference>
<evidence type="ECO:0000256" key="7">
    <source>
        <dbReference type="SAM" id="MobiDB-lite"/>
    </source>
</evidence>
<keyword evidence="2" id="KW-0378">Hydrolase</keyword>
<evidence type="ECO:0008006" key="13">
    <source>
        <dbReference type="Google" id="ProtNLM"/>
    </source>
</evidence>
<sequence length="421" mass="45533">MPFKALGLHPLLVRATQELGYKEPTPVQAGSIPPGLAGRDIIATAQTGTGKTAAFLLPILHRLIGQPRGGTRVLILSPTRELAEQISEVCNGLAKHTQVRSALVVGGRPMGPQERALRAGTDIIVATPGRLLDFIQRNVAKFDRATTLVLDEADSLFDMGFLPDVRKIIARMPARSHTLLFSATMPPVIAKLANEILRTPATVQIGRRSSTAVGITQAAYPVPTHLKTALLRHLLRETDMPSVLVFTRTKHGAKKIARAVASDGFTVAELHSNRTPSQRTTAMEGFRRGKYQVMVATNIAARGLDVNHITHVISTDVPDVPEDYVHRIGRTGRGGATGDAFILVSRDEEESLARIERQVGQRLPRITLPDFDYTVSTPAPAQPKPGNKGSNGNRPAPNNGQQRPQKPKGKRNGPGKPGPRR</sequence>
<dbReference type="PROSITE" id="PS51192">
    <property type="entry name" value="HELICASE_ATP_BIND_1"/>
    <property type="match status" value="1"/>
</dbReference>
<dbReference type="SMART" id="SM00487">
    <property type="entry name" value="DEXDc"/>
    <property type="match status" value="1"/>
</dbReference>
<dbReference type="Gene3D" id="3.40.50.300">
    <property type="entry name" value="P-loop containing nucleotide triphosphate hydrolases"/>
    <property type="match status" value="2"/>
</dbReference>
<dbReference type="GO" id="GO:0005524">
    <property type="term" value="F:ATP binding"/>
    <property type="evidence" value="ECO:0007669"/>
    <property type="project" value="UniProtKB-KW"/>
</dbReference>
<evidence type="ECO:0000256" key="6">
    <source>
        <dbReference type="PROSITE-ProRule" id="PRU00552"/>
    </source>
</evidence>
<keyword evidence="12" id="KW-1185">Reference proteome</keyword>
<dbReference type="SMART" id="SM00490">
    <property type="entry name" value="HELICc"/>
    <property type="match status" value="1"/>
</dbReference>
<feature type="short sequence motif" description="Q motif" evidence="6">
    <location>
        <begin position="1"/>
        <end position="29"/>
    </location>
</feature>
<evidence type="ECO:0000259" key="9">
    <source>
        <dbReference type="PROSITE" id="PS51194"/>
    </source>
</evidence>
<dbReference type="CDD" id="cd18787">
    <property type="entry name" value="SF2_C_DEAD"/>
    <property type="match status" value="1"/>
</dbReference>
<dbReference type="EMBL" id="LR593886">
    <property type="protein sequence ID" value="VTR95361.1"/>
    <property type="molecule type" value="Genomic_DNA"/>
</dbReference>
<organism evidence="11 12">
    <name type="scientific">Gemmata massiliana</name>
    <dbReference type="NCBI Taxonomy" id="1210884"/>
    <lineage>
        <taxon>Bacteria</taxon>
        <taxon>Pseudomonadati</taxon>
        <taxon>Planctomycetota</taxon>
        <taxon>Planctomycetia</taxon>
        <taxon>Gemmatales</taxon>
        <taxon>Gemmataceae</taxon>
        <taxon>Gemmata</taxon>
    </lineage>
</organism>
<dbReference type="InterPro" id="IPR011545">
    <property type="entry name" value="DEAD/DEAH_box_helicase_dom"/>
</dbReference>
<name>A0A6P2D246_9BACT</name>
<evidence type="ECO:0000259" key="8">
    <source>
        <dbReference type="PROSITE" id="PS51192"/>
    </source>
</evidence>
<dbReference type="CDD" id="cd00268">
    <property type="entry name" value="DEADc"/>
    <property type="match status" value="1"/>
</dbReference>
<dbReference type="GO" id="GO:0016787">
    <property type="term" value="F:hydrolase activity"/>
    <property type="evidence" value="ECO:0007669"/>
    <property type="project" value="UniProtKB-KW"/>
</dbReference>
<keyword evidence="4" id="KW-0067">ATP-binding</keyword>
<proteinExistence type="inferred from homology"/>
<keyword evidence="1" id="KW-0547">Nucleotide-binding</keyword>
<dbReference type="PROSITE" id="PS51194">
    <property type="entry name" value="HELICASE_CTER"/>
    <property type="match status" value="1"/>
</dbReference>
<reference evidence="11 12" key="1">
    <citation type="submission" date="2019-05" db="EMBL/GenBank/DDBJ databases">
        <authorList>
            <consortium name="Science for Life Laboratories"/>
        </authorList>
    </citation>
    <scope>NUCLEOTIDE SEQUENCE [LARGE SCALE GENOMIC DNA]</scope>
    <source>
        <strain evidence="11">Soil9</strain>
    </source>
</reference>
<dbReference type="Pfam" id="PF00270">
    <property type="entry name" value="DEAD"/>
    <property type="match status" value="1"/>
</dbReference>
<dbReference type="InterPro" id="IPR014001">
    <property type="entry name" value="Helicase_ATP-bd"/>
</dbReference>
<dbReference type="Proteomes" id="UP000464178">
    <property type="component" value="Chromosome"/>
</dbReference>
<dbReference type="RefSeq" id="WP_162669784.1">
    <property type="nucleotide sequence ID" value="NZ_LR593886.1"/>
</dbReference>
<evidence type="ECO:0000313" key="12">
    <source>
        <dbReference type="Proteomes" id="UP000464178"/>
    </source>
</evidence>
<dbReference type="AlphaFoldDB" id="A0A6P2D246"/>
<dbReference type="PANTHER" id="PTHR47959">
    <property type="entry name" value="ATP-DEPENDENT RNA HELICASE RHLE-RELATED"/>
    <property type="match status" value="1"/>
</dbReference>
<keyword evidence="3 11" id="KW-0347">Helicase</keyword>
<accession>A0A6P2D246</accession>
<dbReference type="KEGG" id="gms:SOIL9_23530"/>
<evidence type="ECO:0000256" key="1">
    <source>
        <dbReference type="ARBA" id="ARBA00022741"/>
    </source>
</evidence>
<feature type="region of interest" description="Disordered" evidence="7">
    <location>
        <begin position="370"/>
        <end position="421"/>
    </location>
</feature>
<dbReference type="InterPro" id="IPR050079">
    <property type="entry name" value="DEAD_box_RNA_helicase"/>
</dbReference>
<feature type="domain" description="Helicase ATP-binding" evidence="8">
    <location>
        <begin position="32"/>
        <end position="203"/>
    </location>
</feature>
<dbReference type="InterPro" id="IPR001650">
    <property type="entry name" value="Helicase_C-like"/>
</dbReference>
<dbReference type="GO" id="GO:0005829">
    <property type="term" value="C:cytosol"/>
    <property type="evidence" value="ECO:0007669"/>
    <property type="project" value="TreeGrafter"/>
</dbReference>
<feature type="compositionally biased region" description="Polar residues" evidence="7">
    <location>
        <begin position="388"/>
        <end position="402"/>
    </location>
</feature>
<protein>
    <recommendedName>
        <fullName evidence="13">RNA helicase</fullName>
    </recommendedName>
</protein>
<dbReference type="InterPro" id="IPR027417">
    <property type="entry name" value="P-loop_NTPase"/>
</dbReference>
<dbReference type="GO" id="GO:0003724">
    <property type="term" value="F:RNA helicase activity"/>
    <property type="evidence" value="ECO:0007669"/>
    <property type="project" value="InterPro"/>
</dbReference>
<dbReference type="PANTHER" id="PTHR47959:SF13">
    <property type="entry name" value="ATP-DEPENDENT RNA HELICASE RHLE"/>
    <property type="match status" value="1"/>
</dbReference>
<feature type="domain" description="Helicase C-terminal" evidence="9">
    <location>
        <begin position="230"/>
        <end position="374"/>
    </location>
</feature>
<feature type="domain" description="DEAD-box RNA helicase Q" evidence="10">
    <location>
        <begin position="1"/>
        <end position="29"/>
    </location>
</feature>